<feature type="transmembrane region" description="Helical" evidence="9">
    <location>
        <begin position="97"/>
        <end position="114"/>
    </location>
</feature>
<organism evidence="10 11">
    <name type="scientific">Amphibalanus amphitrite</name>
    <name type="common">Striped barnacle</name>
    <name type="synonym">Balanus amphitrite</name>
    <dbReference type="NCBI Taxonomy" id="1232801"/>
    <lineage>
        <taxon>Eukaryota</taxon>
        <taxon>Metazoa</taxon>
        <taxon>Ecdysozoa</taxon>
        <taxon>Arthropoda</taxon>
        <taxon>Crustacea</taxon>
        <taxon>Multicrustacea</taxon>
        <taxon>Cirripedia</taxon>
        <taxon>Thoracica</taxon>
        <taxon>Thoracicalcarea</taxon>
        <taxon>Balanomorpha</taxon>
        <taxon>Balanoidea</taxon>
        <taxon>Balanidae</taxon>
        <taxon>Amphibalaninae</taxon>
        <taxon>Amphibalanus</taxon>
    </lineage>
</organism>
<evidence type="ECO:0000256" key="9">
    <source>
        <dbReference type="SAM" id="Phobius"/>
    </source>
</evidence>
<name>A0A6A4X1S3_AMPAM</name>
<evidence type="ECO:0000313" key="11">
    <source>
        <dbReference type="Proteomes" id="UP000440578"/>
    </source>
</evidence>
<dbReference type="PANTHER" id="PTHR15362:SF13">
    <property type="entry name" value="SI:CH1073-145M9.1"/>
    <property type="match status" value="1"/>
</dbReference>
<feature type="transmembrane region" description="Helical" evidence="9">
    <location>
        <begin position="134"/>
        <end position="158"/>
    </location>
</feature>
<keyword evidence="11" id="KW-1185">Reference proteome</keyword>
<dbReference type="EMBL" id="VIIS01000495">
    <property type="protein sequence ID" value="KAF0308331.1"/>
    <property type="molecule type" value="Genomic_DNA"/>
</dbReference>
<protein>
    <recommendedName>
        <fullName evidence="12">CDP-diacylglycerol--inositol 3-phosphatidyltransferase</fullName>
    </recommendedName>
</protein>
<sequence>MVLFYALQATLDGVDGWAARRLQQCSTFGAWLDVVLDNVGRTMLWSVLFDWGWLVACLEWLCFVCNSGAGGQWKAAIIADGPPLCRWVMADGFKTRWGVLAIGGLHVLPIWLVGMRRGLFASTGGPLGWLPAPLVVACLALLVVGRLLCALVELWCILAHVRAMLREDAAAAAK</sequence>
<dbReference type="InterPro" id="IPR048254">
    <property type="entry name" value="CDP_ALCOHOL_P_TRANSF_CS"/>
</dbReference>
<keyword evidence="7" id="KW-1208">Phospholipid metabolism</keyword>
<accession>A0A6A4X1S3</accession>
<comment type="subcellular location">
    <subcellularLocation>
        <location evidence="1">Membrane</location>
        <topology evidence="1">Multi-pass membrane protein</topology>
    </subcellularLocation>
</comment>
<evidence type="ECO:0000313" key="10">
    <source>
        <dbReference type="EMBL" id="KAF0308331.1"/>
    </source>
</evidence>
<keyword evidence="4 9" id="KW-1133">Transmembrane helix</keyword>
<evidence type="ECO:0000256" key="8">
    <source>
        <dbReference type="RuleBase" id="RU003750"/>
    </source>
</evidence>
<keyword evidence="2 8" id="KW-0808">Transferase</keyword>
<proteinExistence type="inferred from homology"/>
<dbReference type="Pfam" id="PF01066">
    <property type="entry name" value="CDP-OH_P_transf"/>
    <property type="match status" value="1"/>
</dbReference>
<dbReference type="GO" id="GO:0016780">
    <property type="term" value="F:phosphotransferase activity, for other substituted phosphate groups"/>
    <property type="evidence" value="ECO:0007669"/>
    <property type="project" value="InterPro"/>
</dbReference>
<evidence type="ECO:0008006" key="12">
    <source>
        <dbReference type="Google" id="ProtNLM"/>
    </source>
</evidence>
<keyword evidence="5" id="KW-0443">Lipid metabolism</keyword>
<comment type="similarity">
    <text evidence="8">Belongs to the CDP-alcohol phosphatidyltransferase class-I family.</text>
</comment>
<dbReference type="OrthoDB" id="10251079at2759"/>
<keyword evidence="3 9" id="KW-0812">Transmembrane</keyword>
<evidence type="ECO:0000256" key="4">
    <source>
        <dbReference type="ARBA" id="ARBA00022989"/>
    </source>
</evidence>
<dbReference type="Proteomes" id="UP000440578">
    <property type="component" value="Unassembled WGS sequence"/>
</dbReference>
<evidence type="ECO:0000256" key="2">
    <source>
        <dbReference type="ARBA" id="ARBA00022679"/>
    </source>
</evidence>
<evidence type="ECO:0000256" key="5">
    <source>
        <dbReference type="ARBA" id="ARBA00023098"/>
    </source>
</evidence>
<comment type="caution">
    <text evidence="10">The sequence shown here is derived from an EMBL/GenBank/DDBJ whole genome shotgun (WGS) entry which is preliminary data.</text>
</comment>
<evidence type="ECO:0000256" key="3">
    <source>
        <dbReference type="ARBA" id="ARBA00022692"/>
    </source>
</evidence>
<evidence type="ECO:0000256" key="6">
    <source>
        <dbReference type="ARBA" id="ARBA00023136"/>
    </source>
</evidence>
<keyword evidence="6 9" id="KW-0472">Membrane</keyword>
<dbReference type="PROSITE" id="PS00379">
    <property type="entry name" value="CDP_ALCOHOL_P_TRANSF"/>
    <property type="match status" value="1"/>
</dbReference>
<dbReference type="InterPro" id="IPR043130">
    <property type="entry name" value="CDP-OH_PTrfase_TM_dom"/>
</dbReference>
<evidence type="ECO:0000256" key="7">
    <source>
        <dbReference type="ARBA" id="ARBA00023264"/>
    </source>
</evidence>
<dbReference type="GO" id="GO:0008654">
    <property type="term" value="P:phospholipid biosynthetic process"/>
    <property type="evidence" value="ECO:0007669"/>
    <property type="project" value="InterPro"/>
</dbReference>
<evidence type="ECO:0000256" key="1">
    <source>
        <dbReference type="ARBA" id="ARBA00004141"/>
    </source>
</evidence>
<dbReference type="PANTHER" id="PTHR15362">
    <property type="entry name" value="PHOSPHATIDYLINOSITOL SYNTHASE"/>
    <property type="match status" value="1"/>
</dbReference>
<dbReference type="AlphaFoldDB" id="A0A6A4X1S3"/>
<gene>
    <name evidence="10" type="ORF">FJT64_020446</name>
</gene>
<dbReference type="InterPro" id="IPR000462">
    <property type="entry name" value="CDP-OH_P_trans"/>
</dbReference>
<reference evidence="10 11" key="1">
    <citation type="submission" date="2019-07" db="EMBL/GenBank/DDBJ databases">
        <title>Draft genome assembly of a fouling barnacle, Amphibalanus amphitrite (Darwin, 1854): The first reference genome for Thecostraca.</title>
        <authorList>
            <person name="Kim W."/>
        </authorList>
    </citation>
    <scope>NUCLEOTIDE SEQUENCE [LARGE SCALE GENOMIC DNA]</scope>
    <source>
        <strain evidence="10">SNU_AA5</strain>
        <tissue evidence="10">Soma without cirri and trophi</tissue>
    </source>
</reference>
<dbReference type="GO" id="GO:0016020">
    <property type="term" value="C:membrane"/>
    <property type="evidence" value="ECO:0007669"/>
    <property type="project" value="UniProtKB-SubCell"/>
</dbReference>
<dbReference type="Gene3D" id="1.20.120.1760">
    <property type="match status" value="1"/>
</dbReference>